<dbReference type="InterPro" id="IPR003960">
    <property type="entry name" value="ATPase_AAA_CS"/>
</dbReference>
<dbReference type="PANTHER" id="PTHR45644">
    <property type="entry name" value="AAA ATPASE, PUTATIVE (AFU_ORTHOLOGUE AFUA_2G12920)-RELATED-RELATED"/>
    <property type="match status" value="1"/>
</dbReference>
<feature type="compositionally biased region" description="Low complexity" evidence="6">
    <location>
        <begin position="42"/>
        <end position="74"/>
    </location>
</feature>
<feature type="region of interest" description="Disordered" evidence="6">
    <location>
        <begin position="649"/>
        <end position="678"/>
    </location>
</feature>
<proteinExistence type="predicted"/>
<evidence type="ECO:0000313" key="8">
    <source>
        <dbReference type="EMBL" id="KZT11220.1"/>
    </source>
</evidence>
<dbReference type="Pfam" id="PF17862">
    <property type="entry name" value="AAA_lid_3"/>
    <property type="match status" value="1"/>
</dbReference>
<name>A0A165H475_9APHY</name>
<evidence type="ECO:0000256" key="6">
    <source>
        <dbReference type="SAM" id="MobiDB-lite"/>
    </source>
</evidence>
<dbReference type="SMART" id="SM00382">
    <property type="entry name" value="AAA"/>
    <property type="match status" value="1"/>
</dbReference>
<dbReference type="STRING" id="1314785.A0A165H475"/>
<dbReference type="InterPro" id="IPR003959">
    <property type="entry name" value="ATPase_AAA_core"/>
</dbReference>
<evidence type="ECO:0000313" key="9">
    <source>
        <dbReference type="Proteomes" id="UP000076871"/>
    </source>
</evidence>
<dbReference type="Gene3D" id="1.10.8.60">
    <property type="match status" value="1"/>
</dbReference>
<sequence>MRPQLISRRTRSLVNTQPIRHRAPLSSTHALRYPRKDSAAESQTSPSLSRGSSSPAASPSGDPNGPIFSFAADPSGPPPDEPEERPKRSSSKSKASASSKDADASVALPSGLEILWTPEDEPSPAGLVQQELPRPELFDEILHNLHITLHPQTQHRAAYPASGSPVEPTLALYSPIEGGDNYIDNTVREIARQAGADVVVLDSVQLAAGVCGHFGQAAAALQLPNNPLHFPSTTPSISRNNARAMSSFDEDEDDVHPFFMPSRMTLQLLTPVPSRGARAAMAPTARGGSTAKLKAFFDKLINVSASPRSSKTSKSASRRPRIIYVRDFSTLAPSSSIWWSALLKAVQQRRAGPITNVTSPVAFPTTIVFGITPSIVAPPSTPSSGSGHQGLFNVLTSRQATSSSATAPGKQPKSEYGEDAVSDKAREKRTMNRLKRWARGDPSPQDIPQLSASEDMDESSNGNGKPDVMFLGGPENGGLPSVMSAIHAAVAGRNRNSPSADNDVQTRFFRTSLLLPKVRDISLERATRVSRRREINELTMRMAIAAIGFHLDKMEPASKTTDDPSVREKEQHMWEEWGKAVVPWSTVRRIADRAIGSLIAKMREEGKTVTTLQPTEVQWLTVYEAWEGEQAAEQMRKSIITESHSKILHEIDEDEEKAEEEEEDEDEDEVVERIKRDPELDPHEARLLGSIVDTSSLTTTFGQVHLPDHTIDSVRTIVSLPLLHPAAFQHGLLKEHGMTGCLLFGPPGTGKTLVVRALAKEAGCRMLAITPSDVMDMYVGEGEKLVRAVFSLARKLSPCVVFIDELDALFGARSSRDTGGAIAHRGVITEFMQEMDGLKSSRDNVIVIGATNRPFDLDDAVLRRLPRRLLVDLPGEKEREEILKILLRDEALADDVDLKTLAKKTESFSGSDLKHLCVSAVLDAVKEKVDVPWRPSSNAAPPAAPLATTDASQEAKTEAKIEAQVEAQVEAQAEVQVEATAADAPEKPSTVTAEPSAVETTEAKAEGQDLSAPAITVAPAPSYARTIAWRNFEKALKEITPSASESLGSLADLRKWNEEFGEGRKQRKRVVWGKGRFGFTIEPPDNQEPGKVAVPTTTSADNTEQ</sequence>
<keyword evidence="3" id="KW-0472">Membrane</keyword>
<dbReference type="InterPro" id="IPR041569">
    <property type="entry name" value="AAA_lid_3"/>
</dbReference>
<keyword evidence="5" id="KW-0496">Mitochondrion</keyword>
<keyword evidence="3" id="KW-1000">Mitochondrion outer membrane</keyword>
<evidence type="ECO:0000256" key="1">
    <source>
        <dbReference type="ARBA" id="ARBA00004572"/>
    </source>
</evidence>
<dbReference type="RefSeq" id="XP_040768960.1">
    <property type="nucleotide sequence ID" value="XM_040901767.1"/>
</dbReference>
<dbReference type="AlphaFoldDB" id="A0A165H475"/>
<dbReference type="GO" id="GO:0005524">
    <property type="term" value="F:ATP binding"/>
    <property type="evidence" value="ECO:0007669"/>
    <property type="project" value="UniProtKB-KW"/>
</dbReference>
<keyword evidence="4" id="KW-0067">ATP-binding</keyword>
<dbReference type="EMBL" id="KV427607">
    <property type="protein sequence ID" value="KZT11220.1"/>
    <property type="molecule type" value="Genomic_DNA"/>
</dbReference>
<dbReference type="Gene3D" id="3.40.50.300">
    <property type="entry name" value="P-loop containing nucleotide triphosphate hydrolases"/>
    <property type="match status" value="1"/>
</dbReference>
<feature type="region of interest" description="Disordered" evidence="6">
    <location>
        <begin position="933"/>
        <end position="957"/>
    </location>
</feature>
<evidence type="ECO:0000256" key="4">
    <source>
        <dbReference type="ARBA" id="ARBA00022840"/>
    </source>
</evidence>
<feature type="compositionally biased region" description="Polar residues" evidence="6">
    <location>
        <begin position="1095"/>
        <end position="1105"/>
    </location>
</feature>
<dbReference type="Proteomes" id="UP000076871">
    <property type="component" value="Unassembled WGS sequence"/>
</dbReference>
<dbReference type="PANTHER" id="PTHR45644:SF56">
    <property type="entry name" value="AAA ATPASE, PUTATIVE (AFU_ORTHOLOGUE AFUA_2G12920)-RELATED"/>
    <property type="match status" value="1"/>
</dbReference>
<feature type="domain" description="AAA+ ATPase" evidence="7">
    <location>
        <begin position="737"/>
        <end position="875"/>
    </location>
</feature>
<gene>
    <name evidence="8" type="ORF">LAESUDRAFT_258665</name>
</gene>
<dbReference type="PROSITE" id="PS00674">
    <property type="entry name" value="AAA"/>
    <property type="match status" value="1"/>
</dbReference>
<dbReference type="InterPro" id="IPR003593">
    <property type="entry name" value="AAA+_ATPase"/>
</dbReference>
<evidence type="ECO:0000256" key="2">
    <source>
        <dbReference type="ARBA" id="ARBA00022741"/>
    </source>
</evidence>
<dbReference type="GeneID" id="63818799"/>
<protein>
    <submittedName>
        <fullName evidence="8">AAA-domain-containing protein</fullName>
    </submittedName>
</protein>
<dbReference type="InterPro" id="IPR027417">
    <property type="entry name" value="P-loop_NTPase"/>
</dbReference>
<dbReference type="SUPFAM" id="SSF52540">
    <property type="entry name" value="P-loop containing nucleoside triphosphate hydrolases"/>
    <property type="match status" value="1"/>
</dbReference>
<dbReference type="Pfam" id="PF00004">
    <property type="entry name" value="AAA"/>
    <property type="match status" value="1"/>
</dbReference>
<keyword evidence="9" id="KW-1185">Reference proteome</keyword>
<feature type="compositionally biased region" description="Acidic residues" evidence="6">
    <location>
        <begin position="651"/>
        <end position="670"/>
    </location>
</feature>
<dbReference type="GO" id="GO:0005741">
    <property type="term" value="C:mitochondrial outer membrane"/>
    <property type="evidence" value="ECO:0007669"/>
    <property type="project" value="UniProtKB-SubCell"/>
</dbReference>
<evidence type="ECO:0000256" key="3">
    <source>
        <dbReference type="ARBA" id="ARBA00022787"/>
    </source>
</evidence>
<dbReference type="OrthoDB" id="39734at2759"/>
<comment type="subcellular location">
    <subcellularLocation>
        <location evidence="1">Mitochondrion outer membrane</location>
        <topology evidence="1">Single-pass membrane protein</topology>
    </subcellularLocation>
</comment>
<feature type="region of interest" description="Disordered" evidence="6">
    <location>
        <begin position="978"/>
        <end position="1012"/>
    </location>
</feature>
<evidence type="ECO:0000259" key="7">
    <source>
        <dbReference type="SMART" id="SM00382"/>
    </source>
</evidence>
<keyword evidence="2" id="KW-0547">Nucleotide-binding</keyword>
<feature type="compositionally biased region" description="Basic and acidic residues" evidence="6">
    <location>
        <begin position="412"/>
        <end position="430"/>
    </location>
</feature>
<organism evidence="8 9">
    <name type="scientific">Laetiporus sulphureus 93-53</name>
    <dbReference type="NCBI Taxonomy" id="1314785"/>
    <lineage>
        <taxon>Eukaryota</taxon>
        <taxon>Fungi</taxon>
        <taxon>Dikarya</taxon>
        <taxon>Basidiomycota</taxon>
        <taxon>Agaricomycotina</taxon>
        <taxon>Agaricomycetes</taxon>
        <taxon>Polyporales</taxon>
        <taxon>Laetiporus</taxon>
    </lineage>
</organism>
<dbReference type="InParanoid" id="A0A165H475"/>
<dbReference type="GO" id="GO:0016887">
    <property type="term" value="F:ATP hydrolysis activity"/>
    <property type="evidence" value="ECO:0007669"/>
    <property type="project" value="InterPro"/>
</dbReference>
<feature type="region of interest" description="Disordered" evidence="6">
    <location>
        <begin position="399"/>
        <end position="466"/>
    </location>
</feature>
<reference evidence="8 9" key="1">
    <citation type="journal article" date="2016" name="Mol. Biol. Evol.">
        <title>Comparative Genomics of Early-Diverging Mushroom-Forming Fungi Provides Insights into the Origins of Lignocellulose Decay Capabilities.</title>
        <authorList>
            <person name="Nagy L.G."/>
            <person name="Riley R."/>
            <person name="Tritt A."/>
            <person name="Adam C."/>
            <person name="Daum C."/>
            <person name="Floudas D."/>
            <person name="Sun H."/>
            <person name="Yadav J.S."/>
            <person name="Pangilinan J."/>
            <person name="Larsson K.H."/>
            <person name="Matsuura K."/>
            <person name="Barry K."/>
            <person name="Labutti K."/>
            <person name="Kuo R."/>
            <person name="Ohm R.A."/>
            <person name="Bhattacharya S.S."/>
            <person name="Shirouzu T."/>
            <person name="Yoshinaga Y."/>
            <person name="Martin F.M."/>
            <person name="Grigoriev I.V."/>
            <person name="Hibbett D.S."/>
        </authorList>
    </citation>
    <scope>NUCLEOTIDE SEQUENCE [LARGE SCALE GENOMIC DNA]</scope>
    <source>
        <strain evidence="8 9">93-53</strain>
    </source>
</reference>
<dbReference type="InterPro" id="IPR051701">
    <property type="entry name" value="Mito_OM_Translocase_MSP1"/>
</dbReference>
<feature type="region of interest" description="Disordered" evidence="6">
    <location>
        <begin position="1077"/>
        <end position="1105"/>
    </location>
</feature>
<evidence type="ECO:0000256" key="5">
    <source>
        <dbReference type="ARBA" id="ARBA00023128"/>
    </source>
</evidence>
<accession>A0A165H475</accession>
<feature type="region of interest" description="Disordered" evidence="6">
    <location>
        <begin position="1"/>
        <end position="104"/>
    </location>
</feature>